<comment type="caution">
    <text evidence="3">The sequence shown here is derived from an EMBL/GenBank/DDBJ whole genome shotgun (WGS) entry which is preliminary data.</text>
</comment>
<dbReference type="SUPFAM" id="SSF51735">
    <property type="entry name" value="NAD(P)-binding Rossmann-fold domains"/>
    <property type="match status" value="1"/>
</dbReference>
<dbReference type="PANTHER" id="PTHR42760:SF133">
    <property type="entry name" value="3-OXOACYL-[ACYL-CARRIER-PROTEIN] REDUCTASE"/>
    <property type="match status" value="1"/>
</dbReference>
<dbReference type="RefSeq" id="WP_150445972.1">
    <property type="nucleotide sequence ID" value="NZ_VYQE01000004.1"/>
</dbReference>
<keyword evidence="4" id="KW-1185">Reference proteome</keyword>
<evidence type="ECO:0000313" key="4">
    <source>
        <dbReference type="Proteomes" id="UP000326554"/>
    </source>
</evidence>
<dbReference type="FunFam" id="3.40.50.720:FF:000084">
    <property type="entry name" value="Short-chain dehydrogenase reductase"/>
    <property type="match status" value="1"/>
</dbReference>
<reference evidence="3 4" key="1">
    <citation type="submission" date="2019-09" db="EMBL/GenBank/DDBJ databases">
        <authorList>
            <person name="Park J.-S."/>
            <person name="Choi H.-J."/>
        </authorList>
    </citation>
    <scope>NUCLEOTIDE SEQUENCE [LARGE SCALE GENOMIC DNA]</scope>
    <source>
        <strain evidence="3 4">176SS1-4</strain>
    </source>
</reference>
<dbReference type="InterPro" id="IPR036291">
    <property type="entry name" value="NAD(P)-bd_dom_sf"/>
</dbReference>
<sequence>MELGLNGKSALITGAGGGIGRCTARLLAAEGARLTLTDKDDETLAEVSKELDATCVAADLSSTKGAETLIGKVGHDFDIFVHAAGVTGAKGDPIKMSDEDWDHAWHTDFMSAVRLTRLVAPGMISRGWGRMVFVTSENAAQPYPDETVYNVAKTGLLSFAKSVAMAHSGKGLLVNCVAPAFIETPMTDYMMDTKAEAEGTSRDEAIEGFLESDRPYLALKRRGKPEEVAPAIALLCSERASFVTGSNWRVDGGSVGSIQL</sequence>
<organism evidence="3 4">
    <name type="scientific">Histidinibacterium aquaticum</name>
    <dbReference type="NCBI Taxonomy" id="2613962"/>
    <lineage>
        <taxon>Bacteria</taxon>
        <taxon>Pseudomonadati</taxon>
        <taxon>Pseudomonadota</taxon>
        <taxon>Alphaproteobacteria</taxon>
        <taxon>Rhodobacterales</taxon>
        <taxon>Paracoccaceae</taxon>
        <taxon>Histidinibacterium</taxon>
    </lineage>
</organism>
<dbReference type="AlphaFoldDB" id="A0A5J5GGT3"/>
<proteinExistence type="inferred from homology"/>
<dbReference type="Gene3D" id="3.40.50.720">
    <property type="entry name" value="NAD(P)-binding Rossmann-like Domain"/>
    <property type="match status" value="1"/>
</dbReference>
<dbReference type="Pfam" id="PF13561">
    <property type="entry name" value="adh_short_C2"/>
    <property type="match status" value="1"/>
</dbReference>
<dbReference type="EMBL" id="VYQE01000004">
    <property type="protein sequence ID" value="KAA9006953.1"/>
    <property type="molecule type" value="Genomic_DNA"/>
</dbReference>
<dbReference type="PRINTS" id="PR00081">
    <property type="entry name" value="GDHRDH"/>
</dbReference>
<keyword evidence="2" id="KW-0560">Oxidoreductase</keyword>
<dbReference type="InterPro" id="IPR002347">
    <property type="entry name" value="SDR_fam"/>
</dbReference>
<evidence type="ECO:0000256" key="1">
    <source>
        <dbReference type="ARBA" id="ARBA00006484"/>
    </source>
</evidence>
<protein>
    <submittedName>
        <fullName evidence="3">SDR family oxidoreductase</fullName>
    </submittedName>
</protein>
<gene>
    <name evidence="3" type="ORF">F3S47_14390</name>
</gene>
<accession>A0A5J5GGT3</accession>
<comment type="similarity">
    <text evidence="1">Belongs to the short-chain dehydrogenases/reductases (SDR) family.</text>
</comment>
<dbReference type="PANTHER" id="PTHR42760">
    <property type="entry name" value="SHORT-CHAIN DEHYDROGENASES/REDUCTASES FAMILY MEMBER"/>
    <property type="match status" value="1"/>
</dbReference>
<name>A0A5J5GGT3_9RHOB</name>
<dbReference type="PROSITE" id="PS00061">
    <property type="entry name" value="ADH_SHORT"/>
    <property type="match status" value="1"/>
</dbReference>
<evidence type="ECO:0000256" key="2">
    <source>
        <dbReference type="ARBA" id="ARBA00023002"/>
    </source>
</evidence>
<dbReference type="GO" id="GO:0016616">
    <property type="term" value="F:oxidoreductase activity, acting on the CH-OH group of donors, NAD or NADP as acceptor"/>
    <property type="evidence" value="ECO:0007669"/>
    <property type="project" value="TreeGrafter"/>
</dbReference>
<evidence type="ECO:0000313" key="3">
    <source>
        <dbReference type="EMBL" id="KAA9006953.1"/>
    </source>
</evidence>
<dbReference type="InterPro" id="IPR020904">
    <property type="entry name" value="Sc_DH/Rdtase_CS"/>
</dbReference>
<dbReference type="Proteomes" id="UP000326554">
    <property type="component" value="Unassembled WGS sequence"/>
</dbReference>